<evidence type="ECO:0000313" key="2">
    <source>
        <dbReference type="Proteomes" id="UP000245119"/>
    </source>
</evidence>
<name>A0A2T7NJ10_POMCA</name>
<dbReference type="Proteomes" id="UP000245119">
    <property type="component" value="Linkage Group LG12"/>
</dbReference>
<evidence type="ECO:0000313" key="1">
    <source>
        <dbReference type="EMBL" id="PVD21145.1"/>
    </source>
</evidence>
<dbReference type="AlphaFoldDB" id="A0A2T7NJ10"/>
<comment type="caution">
    <text evidence="1">The sequence shown here is derived from an EMBL/GenBank/DDBJ whole genome shotgun (WGS) entry which is preliminary data.</text>
</comment>
<protein>
    <submittedName>
        <fullName evidence="1">Uncharacterized protein</fullName>
    </submittedName>
</protein>
<gene>
    <name evidence="1" type="ORF">C0Q70_19312</name>
</gene>
<keyword evidence="2" id="KW-1185">Reference proteome</keyword>
<dbReference type="EMBL" id="PZQS01000012">
    <property type="protein sequence ID" value="PVD21145.1"/>
    <property type="molecule type" value="Genomic_DNA"/>
</dbReference>
<accession>A0A2T7NJ10</accession>
<reference evidence="1 2" key="1">
    <citation type="submission" date="2018-04" db="EMBL/GenBank/DDBJ databases">
        <title>The genome of golden apple snail Pomacea canaliculata provides insight into stress tolerance and invasive adaptation.</title>
        <authorList>
            <person name="Liu C."/>
            <person name="Liu B."/>
            <person name="Ren Y."/>
            <person name="Zhang Y."/>
            <person name="Wang H."/>
            <person name="Li S."/>
            <person name="Jiang F."/>
            <person name="Yin L."/>
            <person name="Zhang G."/>
            <person name="Qian W."/>
            <person name="Fan W."/>
        </authorList>
    </citation>
    <scope>NUCLEOTIDE SEQUENCE [LARGE SCALE GENOMIC DNA]</scope>
    <source>
        <strain evidence="1">SZHN2017</strain>
        <tissue evidence="1">Muscle</tissue>
    </source>
</reference>
<organism evidence="1 2">
    <name type="scientific">Pomacea canaliculata</name>
    <name type="common">Golden apple snail</name>
    <dbReference type="NCBI Taxonomy" id="400727"/>
    <lineage>
        <taxon>Eukaryota</taxon>
        <taxon>Metazoa</taxon>
        <taxon>Spiralia</taxon>
        <taxon>Lophotrochozoa</taxon>
        <taxon>Mollusca</taxon>
        <taxon>Gastropoda</taxon>
        <taxon>Caenogastropoda</taxon>
        <taxon>Architaenioglossa</taxon>
        <taxon>Ampullarioidea</taxon>
        <taxon>Ampullariidae</taxon>
        <taxon>Pomacea</taxon>
    </lineage>
</organism>
<sequence length="76" mass="8268">MASSRAVGATVLSDTEGRGFGRLGFVDSYHPFPPSTPSDVCRRGSFKEAERQQQHPLHFLTDTMRLGSSTCVGHTT</sequence>
<proteinExistence type="predicted"/>